<feature type="domain" description="TdIF1 C-terminal" evidence="2">
    <location>
        <begin position="35"/>
        <end position="132"/>
    </location>
</feature>
<feature type="compositionally biased region" description="Basic and acidic residues" evidence="1">
    <location>
        <begin position="19"/>
        <end position="30"/>
    </location>
</feature>
<sequence>MRPPVTYSNMPKPKTSESIAREGPKWDPSRLNEGSTFVLGSRANKALGMGGTRGRTYIKHADLKYTADAQDKHWLAERQHMRATGGKMAHLLIEEFVQDRSRSNDYKHCPDLKMTPVELKPFTVPRWMIEKMQKAMEQDA</sequence>
<dbReference type="GO" id="GO:0031491">
    <property type="term" value="F:nucleosome binding"/>
    <property type="evidence" value="ECO:0007669"/>
    <property type="project" value="TreeGrafter"/>
</dbReference>
<evidence type="ECO:0000256" key="1">
    <source>
        <dbReference type="SAM" id="MobiDB-lite"/>
    </source>
</evidence>
<dbReference type="PANTHER" id="PTHR23399:SF2">
    <property type="entry name" value="DEOXYNUCLEOTIDYLTRANSFERASE TERMINAL-INTERACTING PROTEIN 1"/>
    <property type="match status" value="1"/>
</dbReference>
<dbReference type="GeneTree" id="ENSGT00510000047836"/>
<reference evidence="3" key="3">
    <citation type="submission" date="2025-09" db="UniProtKB">
        <authorList>
            <consortium name="Ensembl"/>
        </authorList>
    </citation>
    <scope>IDENTIFICATION</scope>
</reference>
<dbReference type="Pfam" id="PF21229">
    <property type="entry name" value="TdIF1_2nd"/>
    <property type="match status" value="1"/>
</dbReference>
<dbReference type="GO" id="GO:0003677">
    <property type="term" value="F:DNA binding"/>
    <property type="evidence" value="ECO:0007669"/>
    <property type="project" value="InterPro"/>
</dbReference>
<dbReference type="AlphaFoldDB" id="A0A4W5NKK3"/>
<dbReference type="PANTHER" id="PTHR23399">
    <property type="entry name" value="DEOXYNUCLEOTIDYLTRANSFERASE TERMINAL-INTERACTING PROTEIN 1"/>
    <property type="match status" value="1"/>
</dbReference>
<evidence type="ECO:0000259" key="2">
    <source>
        <dbReference type="Pfam" id="PF21229"/>
    </source>
</evidence>
<accession>A0A4W5NKK3</accession>
<keyword evidence="4" id="KW-1185">Reference proteome</keyword>
<dbReference type="Ensembl" id="ENSHHUT00000052284.1">
    <property type="protein sequence ID" value="ENSHHUP00000050483.1"/>
    <property type="gene ID" value="ENSHHUG00000030462.1"/>
</dbReference>
<dbReference type="GO" id="GO:0005634">
    <property type="term" value="C:nucleus"/>
    <property type="evidence" value="ECO:0007669"/>
    <property type="project" value="TreeGrafter"/>
</dbReference>
<evidence type="ECO:0000313" key="3">
    <source>
        <dbReference type="Ensembl" id="ENSHHUP00000050483.1"/>
    </source>
</evidence>
<name>A0A4W5NKK3_9TELE</name>
<dbReference type="InterPro" id="IPR049121">
    <property type="entry name" value="TdIF1_C"/>
</dbReference>
<protein>
    <submittedName>
        <fullName evidence="3">Deoxynucleotidyltransferase terminal interacting protein 1</fullName>
    </submittedName>
</protein>
<dbReference type="STRING" id="62062.ENSHHUP00000050483"/>
<evidence type="ECO:0000313" key="4">
    <source>
        <dbReference type="Proteomes" id="UP000314982"/>
    </source>
</evidence>
<organism evidence="3 4">
    <name type="scientific">Hucho hucho</name>
    <name type="common">huchen</name>
    <dbReference type="NCBI Taxonomy" id="62062"/>
    <lineage>
        <taxon>Eukaryota</taxon>
        <taxon>Metazoa</taxon>
        <taxon>Chordata</taxon>
        <taxon>Craniata</taxon>
        <taxon>Vertebrata</taxon>
        <taxon>Euteleostomi</taxon>
        <taxon>Actinopterygii</taxon>
        <taxon>Neopterygii</taxon>
        <taxon>Teleostei</taxon>
        <taxon>Protacanthopterygii</taxon>
        <taxon>Salmoniformes</taxon>
        <taxon>Salmonidae</taxon>
        <taxon>Salmoninae</taxon>
        <taxon>Hucho</taxon>
    </lineage>
</organism>
<dbReference type="Proteomes" id="UP000314982">
    <property type="component" value="Unassembled WGS sequence"/>
</dbReference>
<dbReference type="InterPro" id="IPR026064">
    <property type="entry name" value="TdIF1"/>
</dbReference>
<feature type="region of interest" description="Disordered" evidence="1">
    <location>
        <begin position="1"/>
        <end position="33"/>
    </location>
</feature>
<reference evidence="3" key="2">
    <citation type="submission" date="2025-08" db="UniProtKB">
        <authorList>
            <consortium name="Ensembl"/>
        </authorList>
    </citation>
    <scope>IDENTIFICATION</scope>
</reference>
<proteinExistence type="predicted"/>
<reference evidence="4" key="1">
    <citation type="submission" date="2018-06" db="EMBL/GenBank/DDBJ databases">
        <title>Genome assembly of Danube salmon.</title>
        <authorList>
            <person name="Macqueen D.J."/>
            <person name="Gundappa M.K."/>
        </authorList>
    </citation>
    <scope>NUCLEOTIDE SEQUENCE [LARGE SCALE GENOMIC DNA]</scope>
</reference>